<comment type="caution">
    <text evidence="1">The sequence shown here is derived from an EMBL/GenBank/DDBJ whole genome shotgun (WGS) entry which is preliminary data.</text>
</comment>
<evidence type="ECO:0000313" key="2">
    <source>
        <dbReference type="Proteomes" id="UP000824782"/>
    </source>
</evidence>
<evidence type="ECO:0000313" key="1">
    <source>
        <dbReference type="EMBL" id="KAG8583674.1"/>
    </source>
</evidence>
<dbReference type="AlphaFoldDB" id="A0AAV7CF42"/>
<name>A0AAV7CF42_ENGPU</name>
<reference evidence="1" key="1">
    <citation type="thesis" date="2020" institute="ProQuest LLC" country="789 East Eisenhower Parkway, Ann Arbor, MI, USA">
        <title>Comparative Genomics and Chromosome Evolution.</title>
        <authorList>
            <person name="Mudd A.B."/>
        </authorList>
    </citation>
    <scope>NUCLEOTIDE SEQUENCE</scope>
    <source>
        <strain evidence="1">237g6f4</strain>
        <tissue evidence="1">Blood</tissue>
    </source>
</reference>
<dbReference type="EMBL" id="WNYA01000003">
    <property type="protein sequence ID" value="KAG8583674.1"/>
    <property type="molecule type" value="Genomic_DNA"/>
</dbReference>
<dbReference type="Proteomes" id="UP000824782">
    <property type="component" value="Unassembled WGS sequence"/>
</dbReference>
<gene>
    <name evidence="1" type="ORF">GDO81_008500</name>
</gene>
<proteinExistence type="predicted"/>
<organism evidence="1 2">
    <name type="scientific">Engystomops pustulosus</name>
    <name type="common">Tungara frog</name>
    <name type="synonym">Physalaemus pustulosus</name>
    <dbReference type="NCBI Taxonomy" id="76066"/>
    <lineage>
        <taxon>Eukaryota</taxon>
        <taxon>Metazoa</taxon>
        <taxon>Chordata</taxon>
        <taxon>Craniata</taxon>
        <taxon>Vertebrata</taxon>
        <taxon>Euteleostomi</taxon>
        <taxon>Amphibia</taxon>
        <taxon>Batrachia</taxon>
        <taxon>Anura</taxon>
        <taxon>Neobatrachia</taxon>
        <taxon>Hyloidea</taxon>
        <taxon>Leptodactylidae</taxon>
        <taxon>Leiuperinae</taxon>
        <taxon>Engystomops</taxon>
    </lineage>
</organism>
<keyword evidence="2" id="KW-1185">Reference proteome</keyword>
<accession>A0AAV7CF42</accession>
<sequence length="84" mass="9909">MQFARCRLFILFYFLYNTHVVIVCKSVNSFVCCLIHCLPIALYFPTKVSWHVKYLASFLRKEVSLVGLHVRWGVSVISRTDNFY</sequence>
<evidence type="ECO:0008006" key="3">
    <source>
        <dbReference type="Google" id="ProtNLM"/>
    </source>
</evidence>
<protein>
    <recommendedName>
        <fullName evidence="3">Secreted protein</fullName>
    </recommendedName>
</protein>